<proteinExistence type="predicted"/>
<dbReference type="Pfam" id="PF04343">
    <property type="entry name" value="DUF488"/>
    <property type="match status" value="1"/>
</dbReference>
<dbReference type="PANTHER" id="PTHR39337:SF1">
    <property type="entry name" value="BLR5642 PROTEIN"/>
    <property type="match status" value="1"/>
</dbReference>
<organism evidence="1 2">
    <name type="scientific">Brevundimonas naejangsanensis</name>
    <dbReference type="NCBI Taxonomy" id="588932"/>
    <lineage>
        <taxon>Bacteria</taxon>
        <taxon>Pseudomonadati</taxon>
        <taxon>Pseudomonadota</taxon>
        <taxon>Alphaproteobacteria</taxon>
        <taxon>Caulobacterales</taxon>
        <taxon>Caulobacteraceae</taxon>
        <taxon>Brevundimonas</taxon>
    </lineage>
</organism>
<evidence type="ECO:0000313" key="2">
    <source>
        <dbReference type="Proteomes" id="UP000077603"/>
    </source>
</evidence>
<sequence length="192" mass="21462">MTQTFYTIGHSNRSFEDFVGLLQESQIRRVVDVRKIPMSRANPQFNQGTLSAALEAFQISYEHSVSLAGRRGKVGGLAEDVNGLWRNRSFHNYADYALSQAFVEGLESLIEAGRRQRCAVMCAEAVWWRCHRRLIADNLLARGATVLHIMGSGRLEPARLTTGARVIDGTVVYPPDRDSIAPHGGPRRRRLA</sequence>
<dbReference type="KEGG" id="bne:DA69_04090"/>
<dbReference type="OrthoDB" id="9789109at2"/>
<dbReference type="InterPro" id="IPR007438">
    <property type="entry name" value="DUF488"/>
</dbReference>
<dbReference type="AlphaFoldDB" id="A0A172Y464"/>
<dbReference type="PANTHER" id="PTHR39337">
    <property type="entry name" value="BLR5642 PROTEIN"/>
    <property type="match status" value="1"/>
</dbReference>
<accession>A0A172Y464</accession>
<dbReference type="InterPro" id="IPR014519">
    <property type="entry name" value="UCP024492"/>
</dbReference>
<keyword evidence="2" id="KW-1185">Reference proteome</keyword>
<protein>
    <submittedName>
        <fullName evidence="1">DNA repair protein</fullName>
    </submittedName>
</protein>
<name>A0A172Y464_9CAUL</name>
<reference evidence="1 2" key="1">
    <citation type="journal article" date="2014" name="Genome Announc.">
        <title>Genome Sequence of a Promising Hydrogen-Producing Facultative Anaerobic Bacterium, Brevundimonas naejangsanensis Strain B1.</title>
        <authorList>
            <person name="Su H."/>
            <person name="Zhang T."/>
            <person name="Bao M."/>
            <person name="Jiang Y."/>
            <person name="Wang Y."/>
            <person name="Tan T."/>
        </authorList>
    </citation>
    <scope>NUCLEOTIDE SEQUENCE [LARGE SCALE GENOMIC DNA]</scope>
    <source>
        <strain evidence="1 2">B1</strain>
    </source>
</reference>
<dbReference type="EMBL" id="CP015614">
    <property type="protein sequence ID" value="ANF53997.1"/>
    <property type="molecule type" value="Genomic_DNA"/>
</dbReference>
<gene>
    <name evidence="1" type="ORF">DA69_04090</name>
</gene>
<dbReference type="Proteomes" id="UP000077603">
    <property type="component" value="Chromosome"/>
</dbReference>
<dbReference type="PIRSF" id="PIRSF024492">
    <property type="entry name" value="UCP024492"/>
    <property type="match status" value="1"/>
</dbReference>
<evidence type="ECO:0000313" key="1">
    <source>
        <dbReference type="EMBL" id="ANF53997.1"/>
    </source>
</evidence>
<dbReference type="RefSeq" id="WP_025977336.1">
    <property type="nucleotide sequence ID" value="NZ_CP015614.1"/>
</dbReference>